<feature type="transmembrane region" description="Helical" evidence="4">
    <location>
        <begin position="113"/>
        <end position="136"/>
    </location>
</feature>
<evidence type="ECO:0000256" key="3">
    <source>
        <dbReference type="ARBA" id="ARBA00023136"/>
    </source>
</evidence>
<keyword evidence="1 4" id="KW-0812">Transmembrane</keyword>
<keyword evidence="3 4" id="KW-0472">Membrane</keyword>
<keyword evidence="4" id="KW-0186">Copper</keyword>
<evidence type="ECO:0000256" key="4">
    <source>
        <dbReference type="RuleBase" id="RU367022"/>
    </source>
</evidence>
<dbReference type="Pfam" id="PF04145">
    <property type="entry name" value="Ctr"/>
    <property type="match status" value="1"/>
</dbReference>
<dbReference type="GO" id="GO:0005375">
    <property type="term" value="F:copper ion transmembrane transporter activity"/>
    <property type="evidence" value="ECO:0007669"/>
    <property type="project" value="UniProtKB-UniRule"/>
</dbReference>
<dbReference type="GO" id="GO:0016020">
    <property type="term" value="C:membrane"/>
    <property type="evidence" value="ECO:0007669"/>
    <property type="project" value="UniProtKB-SubCell"/>
</dbReference>
<evidence type="ECO:0000313" key="6">
    <source>
        <dbReference type="EMBL" id="JAC85831.1"/>
    </source>
</evidence>
<feature type="region of interest" description="Disordered" evidence="5">
    <location>
        <begin position="151"/>
        <end position="194"/>
    </location>
</feature>
<feature type="transmembrane region" description="Helical" evidence="4">
    <location>
        <begin position="12"/>
        <end position="39"/>
    </location>
</feature>
<dbReference type="AlphaFoldDB" id="A0A069DQ85"/>
<evidence type="ECO:0000256" key="2">
    <source>
        <dbReference type="ARBA" id="ARBA00022989"/>
    </source>
</evidence>
<name>A0A069DQ85_9HEMI</name>
<keyword evidence="4" id="KW-0813">Transport</keyword>
<dbReference type="EMBL" id="GBGD01003058">
    <property type="protein sequence ID" value="JAC85831.1"/>
    <property type="molecule type" value="mRNA"/>
</dbReference>
<dbReference type="PANTHER" id="PTHR12483">
    <property type="entry name" value="SOLUTE CARRIER FAMILY 31 COPPER TRANSPORTERS"/>
    <property type="match status" value="1"/>
</dbReference>
<keyword evidence="4" id="KW-0406">Ion transport</keyword>
<feature type="transmembrane region" description="Helical" evidence="4">
    <location>
        <begin position="83"/>
        <end position="107"/>
    </location>
</feature>
<reference evidence="6" key="1">
    <citation type="journal article" date="2015" name="J. Med. Entomol.">
        <title>A Deep Insight Into the Sialotranscriptome of the Chagas Disease Vector, Panstrongylus megistus (Hemiptera: Heteroptera).</title>
        <authorList>
            <person name="Ribeiro J.M."/>
            <person name="Schwarz A."/>
            <person name="Francischetti I.M."/>
        </authorList>
    </citation>
    <scope>NUCLEOTIDE SEQUENCE</scope>
    <source>
        <tissue evidence="6">Salivary glands</tissue>
    </source>
</reference>
<sequence>MFFKFGFELHQLLFSSLNITTVTGLIAVSASTIVLVLIYEASKIGLAHSKFYSAVLRPNERPDCFSDDMLLVENQVPSNSTRYIWFVVEMGFYIIEIILGYVIMLIVMTYNGYLMLSVLFASGLGYFLGGQILMTLQIKRSRLNLTCHQCSSHPKNSSKTSSTEAISDSVNEEHASRCCLKDSGDADSEAETKY</sequence>
<protein>
    <recommendedName>
        <fullName evidence="4">Copper transport protein</fullName>
    </recommendedName>
</protein>
<evidence type="ECO:0000256" key="1">
    <source>
        <dbReference type="ARBA" id="ARBA00022692"/>
    </source>
</evidence>
<evidence type="ECO:0000256" key="5">
    <source>
        <dbReference type="SAM" id="MobiDB-lite"/>
    </source>
</evidence>
<comment type="similarity">
    <text evidence="4">Belongs to the copper transporter (Ctr) (TC 1.A.56) family. SLC31A subfamily.</text>
</comment>
<keyword evidence="2 4" id="KW-1133">Transmembrane helix</keyword>
<organism evidence="6">
    <name type="scientific">Panstrongylus megistus</name>
    <dbReference type="NCBI Taxonomy" id="65343"/>
    <lineage>
        <taxon>Eukaryota</taxon>
        <taxon>Metazoa</taxon>
        <taxon>Ecdysozoa</taxon>
        <taxon>Arthropoda</taxon>
        <taxon>Hexapoda</taxon>
        <taxon>Insecta</taxon>
        <taxon>Pterygota</taxon>
        <taxon>Neoptera</taxon>
        <taxon>Paraneoptera</taxon>
        <taxon>Hemiptera</taxon>
        <taxon>Heteroptera</taxon>
        <taxon>Panheteroptera</taxon>
        <taxon>Cimicomorpha</taxon>
        <taxon>Reduviidae</taxon>
        <taxon>Triatominae</taxon>
        <taxon>Panstrongylus</taxon>
    </lineage>
</organism>
<proteinExistence type="evidence at transcript level"/>
<accession>A0A069DQ85</accession>
<keyword evidence="4" id="KW-0187">Copper transport</keyword>
<comment type="subcellular location">
    <subcellularLocation>
        <location evidence="4">Membrane</location>
        <topology evidence="4">Multi-pass membrane protein</topology>
    </subcellularLocation>
</comment>
<feature type="compositionally biased region" description="Basic and acidic residues" evidence="5">
    <location>
        <begin position="171"/>
        <end position="194"/>
    </location>
</feature>
<feature type="compositionally biased region" description="Low complexity" evidence="5">
    <location>
        <begin position="151"/>
        <end position="163"/>
    </location>
</feature>
<dbReference type="InterPro" id="IPR007274">
    <property type="entry name" value="Cop_transporter"/>
</dbReference>